<dbReference type="PANTHER" id="PTHR46890">
    <property type="entry name" value="NON-LTR RETROLELEMENT REVERSE TRANSCRIPTASE-LIKE PROTEIN-RELATED"/>
    <property type="match status" value="1"/>
</dbReference>
<feature type="domain" description="RNase H type-1" evidence="3">
    <location>
        <begin position="911"/>
        <end position="975"/>
    </location>
</feature>
<feature type="region of interest" description="Disordered" evidence="1">
    <location>
        <begin position="1"/>
        <end position="61"/>
    </location>
</feature>
<evidence type="ECO:0000259" key="3">
    <source>
        <dbReference type="Pfam" id="PF13456"/>
    </source>
</evidence>
<feature type="domain" description="Reverse transcriptase zinc-binding" evidence="4">
    <location>
        <begin position="777"/>
        <end position="863"/>
    </location>
</feature>
<name>A0A6A2Z6F8_HIBSY</name>
<dbReference type="CDD" id="cd06222">
    <property type="entry name" value="RNase_H_like"/>
    <property type="match status" value="1"/>
</dbReference>
<dbReference type="InterPro" id="IPR036397">
    <property type="entry name" value="RNaseH_sf"/>
</dbReference>
<dbReference type="Pfam" id="PF00078">
    <property type="entry name" value="RVT_1"/>
    <property type="match status" value="1"/>
</dbReference>
<comment type="caution">
    <text evidence="5">The sequence shown here is derived from an EMBL/GenBank/DDBJ whole genome shotgun (WGS) entry which is preliminary data.</text>
</comment>
<accession>A0A6A2Z6F8</accession>
<evidence type="ECO:0000313" key="6">
    <source>
        <dbReference type="Proteomes" id="UP000436088"/>
    </source>
</evidence>
<dbReference type="AlphaFoldDB" id="A0A6A2Z6F8"/>
<proteinExistence type="predicted"/>
<dbReference type="PANTHER" id="PTHR46890:SF48">
    <property type="entry name" value="RNA-DIRECTED DNA POLYMERASE"/>
    <property type="match status" value="1"/>
</dbReference>
<evidence type="ECO:0008006" key="7">
    <source>
        <dbReference type="Google" id="ProtNLM"/>
    </source>
</evidence>
<evidence type="ECO:0000259" key="4">
    <source>
        <dbReference type="Pfam" id="PF13966"/>
    </source>
</evidence>
<reference evidence="5" key="1">
    <citation type="submission" date="2019-09" db="EMBL/GenBank/DDBJ databases">
        <title>Draft genome information of white flower Hibiscus syriacus.</title>
        <authorList>
            <person name="Kim Y.-M."/>
        </authorList>
    </citation>
    <scope>NUCLEOTIDE SEQUENCE [LARGE SCALE GENOMIC DNA]</scope>
    <source>
        <strain evidence="5">YM2019G1</strain>
    </source>
</reference>
<organism evidence="5 6">
    <name type="scientific">Hibiscus syriacus</name>
    <name type="common">Rose of Sharon</name>
    <dbReference type="NCBI Taxonomy" id="106335"/>
    <lineage>
        <taxon>Eukaryota</taxon>
        <taxon>Viridiplantae</taxon>
        <taxon>Streptophyta</taxon>
        <taxon>Embryophyta</taxon>
        <taxon>Tracheophyta</taxon>
        <taxon>Spermatophyta</taxon>
        <taxon>Magnoliopsida</taxon>
        <taxon>eudicotyledons</taxon>
        <taxon>Gunneridae</taxon>
        <taxon>Pentapetalae</taxon>
        <taxon>rosids</taxon>
        <taxon>malvids</taxon>
        <taxon>Malvales</taxon>
        <taxon>Malvaceae</taxon>
        <taxon>Malvoideae</taxon>
        <taxon>Hibiscus</taxon>
    </lineage>
</organism>
<protein>
    <recommendedName>
        <fullName evidence="7">Reverse transcriptase zinc-binding domain-containing protein</fullName>
    </recommendedName>
</protein>
<dbReference type="GO" id="GO:0003676">
    <property type="term" value="F:nucleic acid binding"/>
    <property type="evidence" value="ECO:0007669"/>
    <property type="project" value="InterPro"/>
</dbReference>
<dbReference type="InterPro" id="IPR044730">
    <property type="entry name" value="RNase_H-like_dom_plant"/>
</dbReference>
<evidence type="ECO:0000259" key="2">
    <source>
        <dbReference type="Pfam" id="PF00078"/>
    </source>
</evidence>
<dbReference type="InterPro" id="IPR000477">
    <property type="entry name" value="RT_dom"/>
</dbReference>
<feature type="domain" description="Reverse transcriptase" evidence="2">
    <location>
        <begin position="495"/>
        <end position="631"/>
    </location>
</feature>
<dbReference type="Gene3D" id="3.30.420.10">
    <property type="entry name" value="Ribonuclease H-like superfamily/Ribonuclease H"/>
    <property type="match status" value="1"/>
</dbReference>
<dbReference type="GO" id="GO:0004523">
    <property type="term" value="F:RNA-DNA hybrid ribonuclease activity"/>
    <property type="evidence" value="ECO:0007669"/>
    <property type="project" value="InterPro"/>
</dbReference>
<keyword evidence="6" id="KW-1185">Reference proteome</keyword>
<dbReference type="InterPro" id="IPR026960">
    <property type="entry name" value="RVT-Znf"/>
</dbReference>
<dbReference type="Pfam" id="PF13966">
    <property type="entry name" value="zf-RVT"/>
    <property type="match status" value="1"/>
</dbReference>
<dbReference type="InterPro" id="IPR012337">
    <property type="entry name" value="RNaseH-like_sf"/>
</dbReference>
<evidence type="ECO:0000256" key="1">
    <source>
        <dbReference type="SAM" id="MobiDB-lite"/>
    </source>
</evidence>
<dbReference type="Pfam" id="PF13456">
    <property type="entry name" value="RVT_3"/>
    <property type="match status" value="1"/>
</dbReference>
<dbReference type="InterPro" id="IPR052343">
    <property type="entry name" value="Retrotransposon-Effector_Assoc"/>
</dbReference>
<gene>
    <name evidence="5" type="ORF">F3Y22_tig00111027pilonHSYRG00770</name>
</gene>
<dbReference type="Proteomes" id="UP000436088">
    <property type="component" value="Unassembled WGS sequence"/>
</dbReference>
<dbReference type="EMBL" id="VEPZ02001209">
    <property type="protein sequence ID" value="KAE8687020.1"/>
    <property type="molecule type" value="Genomic_DNA"/>
</dbReference>
<sequence length="975" mass="111349">MKTNGSRFNPLYESTDYANATAFEQPNQSSKTNQVTHSPSMAPQAQSSKARSSDHHAAKSKATALVCKPLTIPKVTAISFKGYHGKSSHQPRQNTMEPRISILDRSKHSTIVLSKNTNPNTTDDIISHATQGNSQHKLIPRKPPDTNHAQVSDETHLSTDGNLTNPAQYLVAILEPWISGGRADAFIAPLDSLALIVLKQQSEFNKEEVVLASSSIPSQDFVYDFGIRDIGFQCPEFIWNEGLSYAHLDRALCNSKWDESYPETVVHHLHRMRSDHRPLLLCIGSPIANIRPSQFRYFSSWLQYDDFSRMVEDNWVNSETLSCIISHFTEATDIWNKTVFGYIGTKNKIIMARLRGVNRSLNRFHSNFLINLEVELLIELEKLLDQEETLWKQRSRVNWIAQGCFPTIPAHLQDSMAITLNDTKIFEALKDMTPLKAPGHDGLHAKFFQKQWYVVSHSVCNMVKKVFAGGDIEVDINKTMIILIPKIEALGTFVDFRPISLCTVMYKLLTKIIVRRIKHLMPILIMLNQTSFIVGCSIIENVIINQEVVHSMQQLKTNQGWMAIKVDLEKDFDHLRWDFIQDSLTDDGFPASTIRVIMHCITSASMKIQWNSEYTPDFKTQRGIRKGHKVSKWKTHIYFSPNTITETKTSILSCLGFQEVDHMGKYLGVQVLHSRMKAANFDFIFDKFRGNGDTINFWNDEWVLSLRPLCGYARADAHVHPTQKLHNFIDEQNHWDVEALSQVLVPAAILHVFNIRSPEATDISDALVWKLDIEHHFTIKSAYTFLMEDSWSVKNNVWKNIWSITAPQRVCMFIWLAYKEKIMTNYERRRRMLTNDCSCATCGAAMESVIHVLRDCPPSRNLWLRVVPHSTYTSFFGIDLQSWITQNIQKQQPHVTNPTWSPPPRGWMCLNTDGVVATLDGRGPIGGVIRNSNRECITVFTKNVGTTSILQAELWSIYEGLLIARNLGIHRLWIQ</sequence>
<dbReference type="SUPFAM" id="SSF53098">
    <property type="entry name" value="Ribonuclease H-like"/>
    <property type="match status" value="1"/>
</dbReference>
<dbReference type="InterPro" id="IPR002156">
    <property type="entry name" value="RNaseH_domain"/>
</dbReference>
<evidence type="ECO:0000313" key="5">
    <source>
        <dbReference type="EMBL" id="KAE8687020.1"/>
    </source>
</evidence>
<feature type="compositionally biased region" description="Polar residues" evidence="1">
    <location>
        <begin position="16"/>
        <end position="50"/>
    </location>
</feature>